<dbReference type="InterPro" id="IPR051127">
    <property type="entry name" value="Fungal_SecMet_Regulators"/>
</dbReference>
<evidence type="ECO:0000256" key="4">
    <source>
        <dbReference type="ARBA" id="ARBA00023163"/>
    </source>
</evidence>
<dbReference type="PANTHER" id="PTHR47424:SF3">
    <property type="entry name" value="REGULATORY PROTEIN GAL4"/>
    <property type="match status" value="1"/>
</dbReference>
<evidence type="ECO:0000313" key="9">
    <source>
        <dbReference type="EMBL" id="WWC61616.1"/>
    </source>
</evidence>
<feature type="compositionally biased region" description="Low complexity" evidence="7">
    <location>
        <begin position="189"/>
        <end position="207"/>
    </location>
</feature>
<accession>A0AAJ8KQ13</accession>
<dbReference type="GO" id="GO:0005634">
    <property type="term" value="C:nucleus"/>
    <property type="evidence" value="ECO:0007669"/>
    <property type="project" value="TreeGrafter"/>
</dbReference>
<sequence>MPAARTGDSPALDEIDQSAEEDGLSKRACTECSRLKRKCDRTVPCGLCIKLGKQCTQPVRRRRTKEYVDELENRLNELQRLSNERSSMIPEIPRSMGPGSNQSHGAMIGISPTGRPSPGGSSRSYIHESNERSRDAELELDNFISPSSADLSITSNTDSSFNLPPTLSYDFDPSSSSSAAALASTTLANTASSSSSRLPSMPALRSSFSTGPGISNPHSHTSTNTHAFNALSSKSTLVHDYNTPSSSRSHMTFAPPPSHASSSRSNPPTSEVLERQPTTARGYEWNERHPRRKGIAGYASLSIKPDGQGYLGFASGSTLLRILQICAGSIPLSKIDAETSPDHTAEIPRPDWSPTITEIDSYLNAYFEFYHPQYPVFHEPTFRAQWNELIPQPKQIEWDFLCNIVLSIGAFCSYRPMYVVDHFLELAISGISAEHLESGSLTLVQAYCLLSNLSEKRNKPNSNSVYMGIAFRQAIGLGLHRELPFWNISPFEREIRRRLWCACVAFDCGASITFGRPILQPSYPAESDVRQPHNVHDKSFTPTAKEAPIEINEPTIYSSIILHARFQQETNLIYAKIQSTSPAPTALEFLEMDHQLEEWSKTIPEYLRPSLSSNYPHWLRFGQHKMFWRYCNFRIILHRRMFLERALRGLPLWQDEIPISTNTGTGTVEGMLEAEMDCCKRCQNNAAETITSISDFFQAKPGKENRLEDWYGLHFLFQASFIPLIALHTDRFSTRRPIWESQVQQARSILDSLKDDPMAERCLQIINLLQPTVAQQNQPLETDLFAEANNWLDDIFQSNPQLGTEFSSTTGSGGDWAQNLMPFADLGTLSSIWPGSNAFDSNSGF</sequence>
<feature type="compositionally biased region" description="Acidic residues" evidence="7">
    <location>
        <begin position="11"/>
        <end position="22"/>
    </location>
</feature>
<dbReference type="InterPro" id="IPR001138">
    <property type="entry name" value="Zn2Cys6_DnaBD"/>
</dbReference>
<feature type="domain" description="Zn(2)-C6 fungal-type" evidence="8">
    <location>
        <begin position="28"/>
        <end position="57"/>
    </location>
</feature>
<dbReference type="PROSITE" id="PS50048">
    <property type="entry name" value="ZN2_CY6_FUNGAL_2"/>
    <property type="match status" value="1"/>
</dbReference>
<dbReference type="GO" id="GO:0000981">
    <property type="term" value="F:DNA-binding transcription factor activity, RNA polymerase II-specific"/>
    <property type="evidence" value="ECO:0007669"/>
    <property type="project" value="InterPro"/>
</dbReference>
<feature type="compositionally biased region" description="Low complexity" evidence="7">
    <location>
        <begin position="259"/>
        <end position="270"/>
    </location>
</feature>
<keyword evidence="3" id="KW-0238">DNA-binding</keyword>
<feature type="region of interest" description="Disordered" evidence="7">
    <location>
        <begin position="89"/>
        <end position="134"/>
    </location>
</feature>
<gene>
    <name evidence="9" type="ORF">I303_104200</name>
</gene>
<dbReference type="GO" id="GO:0008270">
    <property type="term" value="F:zinc ion binding"/>
    <property type="evidence" value="ECO:0007669"/>
    <property type="project" value="InterPro"/>
</dbReference>
<dbReference type="EMBL" id="CP144534">
    <property type="protein sequence ID" value="WWC61616.1"/>
    <property type="molecule type" value="Genomic_DNA"/>
</dbReference>
<dbReference type="SMART" id="SM00066">
    <property type="entry name" value="GAL4"/>
    <property type="match status" value="1"/>
</dbReference>
<dbReference type="GO" id="GO:0000978">
    <property type="term" value="F:RNA polymerase II cis-regulatory region sequence-specific DNA binding"/>
    <property type="evidence" value="ECO:0007669"/>
    <property type="project" value="TreeGrafter"/>
</dbReference>
<evidence type="ECO:0000256" key="3">
    <source>
        <dbReference type="ARBA" id="ARBA00023125"/>
    </source>
</evidence>
<evidence type="ECO:0000256" key="1">
    <source>
        <dbReference type="ARBA" id="ARBA00022723"/>
    </source>
</evidence>
<dbReference type="AlphaFoldDB" id="A0AAJ8KQ13"/>
<feature type="compositionally biased region" description="Polar residues" evidence="7">
    <location>
        <begin position="239"/>
        <end position="250"/>
    </location>
</feature>
<keyword evidence="2" id="KW-0805">Transcription regulation</keyword>
<dbReference type="Pfam" id="PF04082">
    <property type="entry name" value="Fungal_trans"/>
    <property type="match status" value="1"/>
</dbReference>
<protein>
    <recommendedName>
        <fullName evidence="8">Zn(2)-C6 fungal-type domain-containing protein</fullName>
    </recommendedName>
</protein>
<dbReference type="SMART" id="SM00906">
    <property type="entry name" value="Fungal_trans"/>
    <property type="match status" value="1"/>
</dbReference>
<evidence type="ECO:0000313" key="10">
    <source>
        <dbReference type="Proteomes" id="UP000078595"/>
    </source>
</evidence>
<dbReference type="SUPFAM" id="SSF57701">
    <property type="entry name" value="Zn2/Cys6 DNA-binding domain"/>
    <property type="match status" value="1"/>
</dbReference>
<dbReference type="RefSeq" id="XP_018263330.2">
    <property type="nucleotide sequence ID" value="XM_018408119.2"/>
</dbReference>
<dbReference type="InterPro" id="IPR036864">
    <property type="entry name" value="Zn2-C6_fun-type_DNA-bd_sf"/>
</dbReference>
<evidence type="ECO:0000256" key="7">
    <source>
        <dbReference type="SAM" id="MobiDB-lite"/>
    </source>
</evidence>
<dbReference type="Pfam" id="PF00172">
    <property type="entry name" value="Zn_clus"/>
    <property type="match status" value="1"/>
</dbReference>
<dbReference type="CDD" id="cd00067">
    <property type="entry name" value="GAL4"/>
    <property type="match status" value="1"/>
</dbReference>
<keyword evidence="10" id="KW-1185">Reference proteome</keyword>
<keyword evidence="5" id="KW-0539">Nucleus</keyword>
<keyword evidence="6" id="KW-0175">Coiled coil</keyword>
<dbReference type="InterPro" id="IPR007219">
    <property type="entry name" value="XnlR_reg_dom"/>
</dbReference>
<feature type="compositionally biased region" description="Low complexity" evidence="7">
    <location>
        <begin position="108"/>
        <end position="124"/>
    </location>
</feature>
<keyword evidence="4" id="KW-0804">Transcription</keyword>
<reference evidence="9" key="2">
    <citation type="submission" date="2024-02" db="EMBL/GenBank/DDBJ databases">
        <title>Comparative genomics of Cryptococcus and Kwoniella reveals pathogenesis evolution and contrasting modes of karyotype evolution via chromosome fusion or intercentromeric recombination.</title>
        <authorList>
            <person name="Coelho M.A."/>
            <person name="David-Palma M."/>
            <person name="Shea T."/>
            <person name="Bowers K."/>
            <person name="McGinley-Smith S."/>
            <person name="Mohammad A.W."/>
            <person name="Gnirke A."/>
            <person name="Yurkov A.M."/>
            <person name="Nowrousian M."/>
            <person name="Sun S."/>
            <person name="Cuomo C.A."/>
            <person name="Heitman J."/>
        </authorList>
    </citation>
    <scope>NUCLEOTIDE SEQUENCE</scope>
    <source>
        <strain evidence="9">CBS 10117</strain>
    </source>
</reference>
<feature type="compositionally biased region" description="Basic and acidic residues" evidence="7">
    <location>
        <begin position="125"/>
        <end position="134"/>
    </location>
</feature>
<dbReference type="Proteomes" id="UP000078595">
    <property type="component" value="Chromosome 5"/>
</dbReference>
<evidence type="ECO:0000256" key="2">
    <source>
        <dbReference type="ARBA" id="ARBA00023015"/>
    </source>
</evidence>
<feature type="region of interest" description="Disordered" evidence="7">
    <location>
        <begin position="1"/>
        <end position="23"/>
    </location>
</feature>
<feature type="compositionally biased region" description="Polar residues" evidence="7">
    <location>
        <begin position="208"/>
        <end position="225"/>
    </location>
</feature>
<feature type="region of interest" description="Disordered" evidence="7">
    <location>
        <begin position="189"/>
        <end position="225"/>
    </location>
</feature>
<feature type="coiled-coil region" evidence="6">
    <location>
        <begin position="61"/>
        <end position="88"/>
    </location>
</feature>
<dbReference type="Gene3D" id="4.10.240.10">
    <property type="entry name" value="Zn(2)-C6 fungal-type DNA-binding domain"/>
    <property type="match status" value="1"/>
</dbReference>
<name>A0AAJ8KQ13_9TREE</name>
<dbReference type="PANTHER" id="PTHR47424">
    <property type="entry name" value="REGULATORY PROTEIN GAL4"/>
    <property type="match status" value="1"/>
</dbReference>
<reference evidence="9" key="1">
    <citation type="submission" date="2013-07" db="EMBL/GenBank/DDBJ databases">
        <authorList>
            <consortium name="The Broad Institute Genome Sequencing Platform"/>
            <person name="Cuomo C."/>
            <person name="Litvintseva A."/>
            <person name="Chen Y."/>
            <person name="Heitman J."/>
            <person name="Sun S."/>
            <person name="Springer D."/>
            <person name="Dromer F."/>
            <person name="Young S.K."/>
            <person name="Zeng Q."/>
            <person name="Gargeya S."/>
            <person name="Fitzgerald M."/>
            <person name="Abouelleil A."/>
            <person name="Alvarado L."/>
            <person name="Berlin A.M."/>
            <person name="Chapman S.B."/>
            <person name="Dewar J."/>
            <person name="Goldberg J."/>
            <person name="Griggs A."/>
            <person name="Gujja S."/>
            <person name="Hansen M."/>
            <person name="Howarth C."/>
            <person name="Imamovic A."/>
            <person name="Larimer J."/>
            <person name="McCowan C."/>
            <person name="Murphy C."/>
            <person name="Pearson M."/>
            <person name="Priest M."/>
            <person name="Roberts A."/>
            <person name="Saif S."/>
            <person name="Shea T."/>
            <person name="Sykes S."/>
            <person name="Wortman J."/>
            <person name="Nusbaum C."/>
            <person name="Birren B."/>
        </authorList>
    </citation>
    <scope>NUCLEOTIDE SEQUENCE</scope>
    <source>
        <strain evidence="9">CBS 10117</strain>
    </source>
</reference>
<dbReference type="GO" id="GO:0000435">
    <property type="term" value="P:positive regulation of transcription from RNA polymerase II promoter by galactose"/>
    <property type="evidence" value="ECO:0007669"/>
    <property type="project" value="TreeGrafter"/>
</dbReference>
<keyword evidence="1" id="KW-0479">Metal-binding</keyword>
<evidence type="ECO:0000256" key="5">
    <source>
        <dbReference type="ARBA" id="ARBA00023242"/>
    </source>
</evidence>
<dbReference type="PROSITE" id="PS00463">
    <property type="entry name" value="ZN2_CY6_FUNGAL_1"/>
    <property type="match status" value="1"/>
</dbReference>
<feature type="region of interest" description="Disordered" evidence="7">
    <location>
        <begin position="239"/>
        <end position="288"/>
    </location>
</feature>
<dbReference type="GeneID" id="28968523"/>
<dbReference type="CDD" id="cd12148">
    <property type="entry name" value="fungal_TF_MHR"/>
    <property type="match status" value="1"/>
</dbReference>
<dbReference type="KEGG" id="kdj:28968523"/>
<evidence type="ECO:0000256" key="6">
    <source>
        <dbReference type="SAM" id="Coils"/>
    </source>
</evidence>
<dbReference type="GO" id="GO:0006351">
    <property type="term" value="P:DNA-templated transcription"/>
    <property type="evidence" value="ECO:0007669"/>
    <property type="project" value="InterPro"/>
</dbReference>
<proteinExistence type="predicted"/>
<organism evidence="9 10">
    <name type="scientific">Kwoniella dejecticola CBS 10117</name>
    <dbReference type="NCBI Taxonomy" id="1296121"/>
    <lineage>
        <taxon>Eukaryota</taxon>
        <taxon>Fungi</taxon>
        <taxon>Dikarya</taxon>
        <taxon>Basidiomycota</taxon>
        <taxon>Agaricomycotina</taxon>
        <taxon>Tremellomycetes</taxon>
        <taxon>Tremellales</taxon>
        <taxon>Cryptococcaceae</taxon>
        <taxon>Kwoniella</taxon>
    </lineage>
</organism>
<evidence type="ECO:0000259" key="8">
    <source>
        <dbReference type="PROSITE" id="PS50048"/>
    </source>
</evidence>